<dbReference type="Pfam" id="PF09992">
    <property type="entry name" value="NAGPA"/>
    <property type="match status" value="1"/>
</dbReference>
<dbReference type="EMBL" id="MHCC01000012">
    <property type="protein sequence ID" value="OGY13665.1"/>
    <property type="molecule type" value="Genomic_DNA"/>
</dbReference>
<dbReference type="PANTHER" id="PTHR40446">
    <property type="entry name" value="N-ACETYLGLUCOSAMINE-1-PHOSPHODIESTER ALPHA-N-ACETYLGLUCOSAMINIDASE"/>
    <property type="match status" value="1"/>
</dbReference>
<feature type="domain" description="Phosphodiester glycosidase" evidence="1">
    <location>
        <begin position="99"/>
        <end position="244"/>
    </location>
</feature>
<sequence length="261" mass="29321">MIKKILVLAAVSTVVLLFVRSLNNKDRLQESTQTLQEKVINVTPLKPTPKRTIDFEVKGQALSFSWAEATKISNIRLNSNLKNKETARELAKNNQCKNLVNGSFYDKSGEHIGLFIENGKTLSKYTVNRTFNGVFYISSDNMPYINTVSPQEEIRTALQSGPILLKDGVYRKFDIKNDDKERRTMLAIADTGVVFISIYEKNSVFRGPYLSDLPEVLKEIETKLDKKFISALNLDGGTASAFITDELTLGEISPIGSYFCF</sequence>
<organism evidence="2 3">
    <name type="scientific">Candidatus Blackburnbacteria bacterium RIFCSPLOWO2_01_FULL_40_20</name>
    <dbReference type="NCBI Taxonomy" id="1797519"/>
    <lineage>
        <taxon>Bacteria</taxon>
        <taxon>Candidatus Blackburniibacteriota</taxon>
    </lineage>
</organism>
<evidence type="ECO:0000259" key="1">
    <source>
        <dbReference type="Pfam" id="PF09992"/>
    </source>
</evidence>
<protein>
    <recommendedName>
        <fullName evidence="1">Phosphodiester glycosidase domain-containing protein</fullName>
    </recommendedName>
</protein>
<evidence type="ECO:0000313" key="2">
    <source>
        <dbReference type="EMBL" id="OGY13665.1"/>
    </source>
</evidence>
<accession>A0A1G1VE23</accession>
<comment type="caution">
    <text evidence="2">The sequence shown here is derived from an EMBL/GenBank/DDBJ whole genome shotgun (WGS) entry which is preliminary data.</text>
</comment>
<reference evidence="2 3" key="1">
    <citation type="journal article" date="2016" name="Nat. Commun.">
        <title>Thousands of microbial genomes shed light on interconnected biogeochemical processes in an aquifer system.</title>
        <authorList>
            <person name="Anantharaman K."/>
            <person name="Brown C.T."/>
            <person name="Hug L.A."/>
            <person name="Sharon I."/>
            <person name="Castelle C.J."/>
            <person name="Probst A.J."/>
            <person name="Thomas B.C."/>
            <person name="Singh A."/>
            <person name="Wilkins M.J."/>
            <person name="Karaoz U."/>
            <person name="Brodie E.L."/>
            <person name="Williams K.H."/>
            <person name="Hubbard S.S."/>
            <person name="Banfield J.F."/>
        </authorList>
    </citation>
    <scope>NUCLEOTIDE SEQUENCE [LARGE SCALE GENOMIC DNA]</scope>
</reference>
<gene>
    <name evidence="2" type="ORF">A3A77_01270</name>
</gene>
<dbReference type="AlphaFoldDB" id="A0A1G1VE23"/>
<evidence type="ECO:0000313" key="3">
    <source>
        <dbReference type="Proteomes" id="UP000178659"/>
    </source>
</evidence>
<proteinExistence type="predicted"/>
<dbReference type="PANTHER" id="PTHR40446:SF2">
    <property type="entry name" value="N-ACETYLGLUCOSAMINE-1-PHOSPHODIESTER ALPHA-N-ACETYLGLUCOSAMINIDASE"/>
    <property type="match status" value="1"/>
</dbReference>
<dbReference type="InterPro" id="IPR018711">
    <property type="entry name" value="NAGPA"/>
</dbReference>
<dbReference type="Proteomes" id="UP000178659">
    <property type="component" value="Unassembled WGS sequence"/>
</dbReference>
<name>A0A1G1VE23_9BACT</name>